<gene>
    <name evidence="1" type="ORF">FIV01_08130</name>
</gene>
<keyword evidence="2" id="KW-1185">Reference proteome</keyword>
<protein>
    <submittedName>
        <fullName evidence="1">Uncharacterized protein</fullName>
    </submittedName>
</protein>
<organism evidence="1 2">
    <name type="scientific">Vibrio aquimaris</name>
    <dbReference type="NCBI Taxonomy" id="2587862"/>
    <lineage>
        <taxon>Bacteria</taxon>
        <taxon>Pseudomonadati</taxon>
        <taxon>Pseudomonadota</taxon>
        <taxon>Gammaproteobacteria</taxon>
        <taxon>Vibrionales</taxon>
        <taxon>Vibrionaceae</taxon>
        <taxon>Vibrio</taxon>
    </lineage>
</organism>
<dbReference type="KEGG" id="vaq:FIV01_08130"/>
<reference evidence="1 2" key="1">
    <citation type="submission" date="2019-10" db="EMBL/GenBank/DDBJ databases">
        <title>Complete genome sequence of Vibrio sp. strain THAF100, isolated from non-filtered water from the water column of tank 6 of a marine aquarium containing stony-coral fragments. Water maintained at 26 degree C.</title>
        <authorList>
            <person name="Ruckert C."/>
            <person name="Franco A."/>
            <person name="Kalinowski J."/>
            <person name="Glaeser S."/>
        </authorList>
    </citation>
    <scope>NUCLEOTIDE SEQUENCE [LARGE SCALE GENOMIC DNA]</scope>
    <source>
        <strain evidence="1 2">THAF100</strain>
    </source>
</reference>
<sequence>MSDELNNGLDSKGFIVNPCPLDYLQPEFKSYLENTIQTLESTFENQLHSVYLYGSVARKCEKVCV</sequence>
<evidence type="ECO:0000313" key="1">
    <source>
        <dbReference type="EMBL" id="QFT26392.1"/>
    </source>
</evidence>
<dbReference type="EMBL" id="CP045350">
    <property type="protein sequence ID" value="QFT26392.1"/>
    <property type="molecule type" value="Genomic_DNA"/>
</dbReference>
<accession>A0A5P9CLF8</accession>
<evidence type="ECO:0000313" key="2">
    <source>
        <dbReference type="Proteomes" id="UP000326936"/>
    </source>
</evidence>
<dbReference type="AlphaFoldDB" id="A0A5P9CLF8"/>
<proteinExistence type="predicted"/>
<dbReference type="Proteomes" id="UP000326936">
    <property type="component" value="Chromosome"/>
</dbReference>
<name>A0A5P9CLF8_9VIBR</name>